<feature type="binding site" evidence="14">
    <location>
        <position position="476"/>
    </location>
    <ligand>
        <name>Mo-bis(molybdopterin guanine dinucleotide)</name>
        <dbReference type="ChEBI" id="CHEBI:60539"/>
    </ligand>
</feature>
<dbReference type="NCBIfam" id="TIGR00509">
    <property type="entry name" value="bisC_fam"/>
    <property type="match status" value="1"/>
</dbReference>
<dbReference type="Gene3D" id="3.40.50.740">
    <property type="match status" value="1"/>
</dbReference>
<dbReference type="EC" id="1.8.5.3" evidence="12"/>
<feature type="binding site" evidence="14">
    <location>
        <position position="523"/>
    </location>
    <ligand>
        <name>Mo-bis(molybdopterin guanine dinucleotide)</name>
        <dbReference type="ChEBI" id="CHEBI:60539"/>
    </ligand>
</feature>
<dbReference type="Gene3D" id="3.90.55.10">
    <property type="entry name" value="Dimethylsulfoxide Reductase, domain 3"/>
    <property type="match status" value="1"/>
</dbReference>
<evidence type="ECO:0000259" key="15">
    <source>
        <dbReference type="Pfam" id="PF00384"/>
    </source>
</evidence>
<dbReference type="FunFam" id="3.40.228.10:FF:000003">
    <property type="entry name" value="Biotin sulfoxide reductase 2"/>
    <property type="match status" value="1"/>
</dbReference>
<keyword evidence="7" id="KW-0574">Periplasm</keyword>
<dbReference type="GO" id="GO:0009055">
    <property type="term" value="F:electron transfer activity"/>
    <property type="evidence" value="ECO:0007669"/>
    <property type="project" value="TreeGrafter"/>
</dbReference>
<feature type="domain" description="Molybdopterin oxidoreductase N-terminal" evidence="17">
    <location>
        <begin position="52"/>
        <end position="92"/>
    </location>
</feature>
<dbReference type="InterPro" id="IPR006311">
    <property type="entry name" value="TAT_signal"/>
</dbReference>
<evidence type="ECO:0000256" key="6">
    <source>
        <dbReference type="ARBA" id="ARBA00022729"/>
    </source>
</evidence>
<feature type="binding site" evidence="14">
    <location>
        <position position="480"/>
    </location>
    <ligand>
        <name>Mo-bis(molybdopterin guanine dinucleotide)</name>
        <dbReference type="ChEBI" id="CHEBI:60539"/>
    </ligand>
</feature>
<evidence type="ECO:0000256" key="7">
    <source>
        <dbReference type="ARBA" id="ARBA00022764"/>
    </source>
</evidence>
<dbReference type="InterPro" id="IPR041954">
    <property type="entry name" value="CT_DMSOR/BSOR/TMAOR"/>
</dbReference>
<evidence type="ECO:0000256" key="14">
    <source>
        <dbReference type="PIRSR" id="PIRSR606658-1"/>
    </source>
</evidence>
<dbReference type="Gene3D" id="3.40.228.10">
    <property type="entry name" value="Dimethylsulfoxide Reductase, domain 2"/>
    <property type="match status" value="1"/>
</dbReference>
<dbReference type="Proteomes" id="UP000183812">
    <property type="component" value="Unassembled WGS sequence"/>
</dbReference>
<organism evidence="18 19">
    <name type="scientific">Rhodobacter capsulatus</name>
    <name type="common">Rhodopseudomonas capsulata</name>
    <dbReference type="NCBI Taxonomy" id="1061"/>
    <lineage>
        <taxon>Bacteria</taxon>
        <taxon>Pseudomonadati</taxon>
        <taxon>Pseudomonadota</taxon>
        <taxon>Alphaproteobacteria</taxon>
        <taxon>Rhodobacterales</taxon>
        <taxon>Rhodobacter group</taxon>
        <taxon>Rhodobacter</taxon>
    </lineage>
</organism>
<feature type="binding site" evidence="14">
    <location>
        <position position="779"/>
    </location>
    <ligand>
        <name>Mo-bis(molybdopterin guanine dinucleotide)</name>
        <dbReference type="ChEBI" id="CHEBI:60539"/>
    </ligand>
</feature>
<dbReference type="InterPro" id="IPR006655">
    <property type="entry name" value="Mopterin_OxRdtase_prok_CS"/>
</dbReference>
<dbReference type="InterPro" id="IPR009010">
    <property type="entry name" value="Asp_de-COase-like_dom_sf"/>
</dbReference>
<dbReference type="InterPro" id="IPR006658">
    <property type="entry name" value="BisC"/>
</dbReference>
<keyword evidence="6" id="KW-0732">Signal</keyword>
<evidence type="ECO:0000256" key="8">
    <source>
        <dbReference type="ARBA" id="ARBA00023002"/>
    </source>
</evidence>
<dbReference type="GO" id="GO:0030288">
    <property type="term" value="C:outer membrane-bounded periplasmic space"/>
    <property type="evidence" value="ECO:0007669"/>
    <property type="project" value="TreeGrafter"/>
</dbReference>
<feature type="binding site" evidence="14">
    <location>
        <position position="158"/>
    </location>
    <ligand>
        <name>Mo-bis(molybdopterin guanine dinucleotide)</name>
        <dbReference type="ChEBI" id="CHEBI:60539"/>
    </ligand>
</feature>
<accession>A0A1G7KVE2</accession>
<dbReference type="GO" id="GO:0030151">
    <property type="term" value="F:molybdenum ion binding"/>
    <property type="evidence" value="ECO:0007669"/>
    <property type="project" value="TreeGrafter"/>
</dbReference>
<dbReference type="EMBL" id="FNAY01000010">
    <property type="protein sequence ID" value="SDF40880.1"/>
    <property type="molecule type" value="Genomic_DNA"/>
</dbReference>
<dbReference type="EC" id="1.7.2.3" evidence="3"/>
<dbReference type="PANTHER" id="PTHR43742">
    <property type="entry name" value="TRIMETHYLAMINE-N-OXIDE REDUCTASE"/>
    <property type="match status" value="1"/>
</dbReference>
<dbReference type="SUPFAM" id="SSF50692">
    <property type="entry name" value="ADC-like"/>
    <property type="match status" value="1"/>
</dbReference>
<dbReference type="GO" id="GO:0043546">
    <property type="term" value="F:molybdopterin cofactor binding"/>
    <property type="evidence" value="ECO:0007669"/>
    <property type="project" value="InterPro"/>
</dbReference>
<evidence type="ECO:0000256" key="2">
    <source>
        <dbReference type="ARBA" id="ARBA00010312"/>
    </source>
</evidence>
<dbReference type="InterPro" id="IPR006656">
    <property type="entry name" value="Mopterin_OxRdtase"/>
</dbReference>
<dbReference type="PROSITE" id="PS00932">
    <property type="entry name" value="MOLYBDOPTERIN_PROK_3"/>
    <property type="match status" value="1"/>
</dbReference>
<dbReference type="Pfam" id="PF00384">
    <property type="entry name" value="Molybdopterin"/>
    <property type="match status" value="1"/>
</dbReference>
<dbReference type="NCBIfam" id="NF011682">
    <property type="entry name" value="PRK15102.1"/>
    <property type="match status" value="1"/>
</dbReference>
<sequence length="823" mass="89426">MTKISGNELRAELSRRAFLSYSVAAGALGMFGPSLFAKGARAEALANGTVMSGSHWGVFTATVENGRATAFTPWEKDPHPSPMLEGVLDSIYSPTRIKYPMVRREFLEKGVNADRSTRGNGDFVRVSWDQALDLVAAEVKRVEETYGPQGVFGGSYGWKSPGRLHNCTTLLRRMLTLAGGYVNGAGDYSTGAAQVIMPHVVGTLEVYEQQTAWPVLAENTEVMVFWAADPIKTSQIGWVIPEHGAYPGLEALKAKGIKVIVIDPVRTQTVEFFGAEHITPKPQTDVAIMLGMAHTLVAEDLYDKDFIANYTSGFDKFLPYLLGETDSTPKTAEWAEGISGVPAETIKELARLFMSKRTMLAAGWSMQRMHHGEQAHWMLVTLASMLGQIGLPGGGFGLSYHYSGGGTPSTSGPALSGITDGGAATKGPEWLAASGASVIPVARVVDMLENPGAEFDFNGTRSKFPDVKMAYWVGGNPFVHHQDRNRMVKAWEKLETFVVHDFQWTPTARHADIVLPATTSYERNDIETIGDYSNTGILAMKKIVEPLYEARSDYDIFAAVAERLGKGKEFTDGKDEMGWIKSFYDDAAKQGKASGVEMPAFDAFWAEGIVEFPVTDGAEFVRYASFREDPLLNPLGTPTGLIEIYSKNIEKMGYDDCPAHPTWMEPLERLDGPGAKYPLHIAASHPFNRLHSQLNGTVLREGYAVQGHEPCLMHPDDAAARGIADGDVVRVHNDRGQILTGVKVTDAVMKGVIQIYEGGWYDPSDVTEPGTLDKYGDVNVLSADIGTSKLAQGNCGQTVLAEVEKYTGPAVTLTGFVAPKAAE</sequence>
<proteinExistence type="inferred from homology"/>
<evidence type="ECO:0000313" key="18">
    <source>
        <dbReference type="EMBL" id="SDF40880.1"/>
    </source>
</evidence>
<dbReference type="Pfam" id="PF01568">
    <property type="entry name" value="Molydop_binding"/>
    <property type="match status" value="1"/>
</dbReference>
<comment type="function">
    <text evidence="11">Catalyzes the reduction of dimethyl sulfoxide (DMSO) and trimethylamine N-oxide (TMAO) to dimethyl sulfide (DMS) and trimethylamine, respectively. The terminal DMSO reductase can also use various sulfoxides and N-oxide compounds as terminal electron acceptor in addition to DMSO and TMAO.</text>
</comment>
<feature type="domain" description="Molybdopterin dinucleotide-binding" evidence="16">
    <location>
        <begin position="685"/>
        <end position="795"/>
    </location>
</feature>
<dbReference type="GO" id="GO:0009061">
    <property type="term" value="P:anaerobic respiration"/>
    <property type="evidence" value="ECO:0007669"/>
    <property type="project" value="TreeGrafter"/>
</dbReference>
<evidence type="ECO:0000256" key="1">
    <source>
        <dbReference type="ARBA" id="ARBA00004418"/>
    </source>
</evidence>
<keyword evidence="5 14" id="KW-0479">Metal-binding</keyword>
<comment type="subcellular location">
    <subcellularLocation>
        <location evidence="1">Periplasm</location>
    </subcellularLocation>
</comment>
<dbReference type="PROSITE" id="PS51318">
    <property type="entry name" value="TAT"/>
    <property type="match status" value="1"/>
</dbReference>
<keyword evidence="8" id="KW-0560">Oxidoreductase</keyword>
<feature type="domain" description="Molybdopterin oxidoreductase" evidence="15">
    <location>
        <begin position="96"/>
        <end position="563"/>
    </location>
</feature>
<dbReference type="FunFam" id="2.40.40.20:FF:000009">
    <property type="entry name" value="Biotin sulfoxide reductase 2"/>
    <property type="match status" value="1"/>
</dbReference>
<name>A0A1G7KVE2_RHOCA</name>
<evidence type="ECO:0000256" key="4">
    <source>
        <dbReference type="ARBA" id="ARBA00022505"/>
    </source>
</evidence>
<keyword evidence="4 14" id="KW-0500">Molybdenum</keyword>
<comment type="catalytic activity">
    <reaction evidence="9">
        <text>trimethylamine + 2 Fe(III)-[cytochrome c] + H2O = trimethylamine N-oxide + 2 Fe(II)-[cytochrome c] + 3 H(+)</text>
        <dbReference type="Rhea" id="RHEA:24236"/>
        <dbReference type="Rhea" id="RHEA-COMP:10350"/>
        <dbReference type="Rhea" id="RHEA-COMP:14399"/>
        <dbReference type="ChEBI" id="CHEBI:15377"/>
        <dbReference type="ChEBI" id="CHEBI:15378"/>
        <dbReference type="ChEBI" id="CHEBI:15724"/>
        <dbReference type="ChEBI" id="CHEBI:29033"/>
        <dbReference type="ChEBI" id="CHEBI:29034"/>
        <dbReference type="ChEBI" id="CHEBI:58389"/>
        <dbReference type="EC" id="1.7.2.3"/>
    </reaction>
</comment>
<evidence type="ECO:0000256" key="10">
    <source>
        <dbReference type="ARBA" id="ARBA00050606"/>
    </source>
</evidence>
<dbReference type="InterPro" id="IPR041460">
    <property type="entry name" value="Molybdopterin_N"/>
</dbReference>
<evidence type="ECO:0000256" key="5">
    <source>
        <dbReference type="ARBA" id="ARBA00022723"/>
    </source>
</evidence>
<dbReference type="InterPro" id="IPR050612">
    <property type="entry name" value="Prok_Mopterin_Oxidored"/>
</dbReference>
<comment type="similarity">
    <text evidence="2">Belongs to the prokaryotic molybdopterin-containing oxidoreductase family.</text>
</comment>
<dbReference type="PANTHER" id="PTHR43742:SF10">
    <property type="entry name" value="TRIMETHYLAMINE-N-OXIDE REDUCTASE 2"/>
    <property type="match status" value="1"/>
</dbReference>
<dbReference type="CDD" id="cd02769">
    <property type="entry name" value="MopB_DMSOR-BSOR-TMAOR"/>
    <property type="match status" value="1"/>
</dbReference>
<dbReference type="CDD" id="cd02793">
    <property type="entry name" value="MopB_CT_DMSOR-BSOR-TMAOR"/>
    <property type="match status" value="1"/>
</dbReference>
<evidence type="ECO:0000259" key="16">
    <source>
        <dbReference type="Pfam" id="PF01568"/>
    </source>
</evidence>
<protein>
    <recommendedName>
        <fullName evidence="13">Dimethyl sulfoxide/trimethylamine N-oxide reductase</fullName>
        <ecNumber evidence="3">1.7.2.3</ecNumber>
        <ecNumber evidence="12">1.8.5.3</ecNumber>
    </recommendedName>
</protein>
<comment type="cofactor">
    <cofactor evidence="14">
        <name>Mo-bis(molybdopterin guanine dinucleotide)</name>
        <dbReference type="ChEBI" id="CHEBI:60539"/>
    </cofactor>
    <text evidence="14">Binds 1 molybdenum-bis(molybdopterin guanine dinucleotide) (Mo-bis-MGD) cofactor per subunit.</text>
</comment>
<comment type="catalytic activity">
    <reaction evidence="10">
        <text>dimethyl sulfide + a menaquinone + H2O = dimethyl sulfoxide + a menaquinol</text>
        <dbReference type="Rhea" id="RHEA:28494"/>
        <dbReference type="Rhea" id="RHEA-COMP:9537"/>
        <dbReference type="Rhea" id="RHEA-COMP:9539"/>
        <dbReference type="ChEBI" id="CHEBI:15377"/>
        <dbReference type="ChEBI" id="CHEBI:16374"/>
        <dbReference type="ChEBI" id="CHEBI:17437"/>
        <dbReference type="ChEBI" id="CHEBI:18151"/>
        <dbReference type="ChEBI" id="CHEBI:28262"/>
        <dbReference type="EC" id="1.8.5.3"/>
    </reaction>
</comment>
<evidence type="ECO:0000256" key="13">
    <source>
        <dbReference type="ARBA" id="ARBA00068174"/>
    </source>
</evidence>
<evidence type="ECO:0000256" key="3">
    <source>
        <dbReference type="ARBA" id="ARBA00011885"/>
    </source>
</evidence>
<dbReference type="Pfam" id="PF18364">
    <property type="entry name" value="Molybdopterin_N"/>
    <property type="match status" value="1"/>
</dbReference>
<feature type="binding site" evidence="14">
    <location>
        <position position="368"/>
    </location>
    <ligand>
        <name>Mo-bis(molybdopterin guanine dinucleotide)</name>
        <dbReference type="ChEBI" id="CHEBI:60539"/>
    </ligand>
</feature>
<evidence type="ECO:0000256" key="9">
    <source>
        <dbReference type="ARBA" id="ARBA00049407"/>
    </source>
</evidence>
<evidence type="ECO:0000256" key="12">
    <source>
        <dbReference type="ARBA" id="ARBA00066451"/>
    </source>
</evidence>
<dbReference type="PROSITE" id="PS00490">
    <property type="entry name" value="MOLYBDOPTERIN_PROK_2"/>
    <property type="match status" value="1"/>
</dbReference>
<feature type="binding site" evidence="14">
    <location>
        <position position="553"/>
    </location>
    <ligand>
        <name>Mo-bis(molybdopterin guanine dinucleotide)</name>
        <dbReference type="ChEBI" id="CHEBI:60539"/>
    </ligand>
</feature>
<evidence type="ECO:0000259" key="17">
    <source>
        <dbReference type="Pfam" id="PF18364"/>
    </source>
</evidence>
<dbReference type="GO" id="GO:0050626">
    <property type="term" value="F:trimethylamine-N-oxide reductase (cytochrome c) activity"/>
    <property type="evidence" value="ECO:0007669"/>
    <property type="project" value="UniProtKB-EC"/>
</dbReference>
<dbReference type="RefSeq" id="WP_074554227.1">
    <property type="nucleotide sequence ID" value="NZ_CP119563.1"/>
</dbReference>
<evidence type="ECO:0000256" key="11">
    <source>
        <dbReference type="ARBA" id="ARBA00056722"/>
    </source>
</evidence>
<dbReference type="Gene3D" id="2.40.40.20">
    <property type="match status" value="1"/>
</dbReference>
<dbReference type="AlphaFoldDB" id="A0A1G7KVE2"/>
<gene>
    <name evidence="18" type="ORF">SAMN04244550_02211</name>
</gene>
<dbReference type="OrthoDB" id="9759518at2"/>
<dbReference type="InterPro" id="IPR006657">
    <property type="entry name" value="MoPterin_dinucl-bd_dom"/>
</dbReference>
<dbReference type="SUPFAM" id="SSF53706">
    <property type="entry name" value="Formate dehydrogenase/DMSO reductase, domains 1-3"/>
    <property type="match status" value="1"/>
</dbReference>
<reference evidence="18 19" key="1">
    <citation type="submission" date="2016-10" db="EMBL/GenBank/DDBJ databases">
        <authorList>
            <person name="de Groot N.N."/>
        </authorList>
    </citation>
    <scope>NUCLEOTIDE SEQUENCE [LARGE SCALE GENOMIC DNA]</scope>
    <source>
        <strain evidence="19">DSM 938 / 37b4</strain>
    </source>
</reference>
<evidence type="ECO:0000313" key="19">
    <source>
        <dbReference type="Proteomes" id="UP000183812"/>
    </source>
</evidence>